<dbReference type="EMBL" id="CP011971">
    <property type="protein sequence ID" value="AMN47717.1"/>
    <property type="molecule type" value="Genomic_DNA"/>
</dbReference>
<dbReference type="GO" id="GO:0004803">
    <property type="term" value="F:transposase activity"/>
    <property type="evidence" value="ECO:0007669"/>
    <property type="project" value="InterPro"/>
</dbReference>
<evidence type="ECO:0000259" key="1">
    <source>
        <dbReference type="Pfam" id="PF01609"/>
    </source>
</evidence>
<evidence type="ECO:0000313" key="2">
    <source>
        <dbReference type="EMBL" id="AMN45749.1"/>
    </source>
</evidence>
<dbReference type="EMBL" id="CP011971">
    <property type="protein sequence ID" value="AMN47009.1"/>
    <property type="molecule type" value="Genomic_DNA"/>
</dbReference>
<dbReference type="OrthoDB" id="6171862at2"/>
<organism evidence="3 9">
    <name type="scientific">Steroidobacter denitrificans</name>
    <dbReference type="NCBI Taxonomy" id="465721"/>
    <lineage>
        <taxon>Bacteria</taxon>
        <taxon>Pseudomonadati</taxon>
        <taxon>Pseudomonadota</taxon>
        <taxon>Gammaproteobacteria</taxon>
        <taxon>Steroidobacterales</taxon>
        <taxon>Steroidobacteraceae</taxon>
        <taxon>Steroidobacter</taxon>
    </lineage>
</organism>
<dbReference type="InterPro" id="IPR002559">
    <property type="entry name" value="Transposase_11"/>
</dbReference>
<dbReference type="GO" id="GO:0003677">
    <property type="term" value="F:DNA binding"/>
    <property type="evidence" value="ECO:0007669"/>
    <property type="project" value="InterPro"/>
</dbReference>
<dbReference type="KEGG" id="sdf:ACG33_05890"/>
<dbReference type="KEGG" id="sdf:ACG33_01235"/>
<dbReference type="EMBL" id="CP011971">
    <property type="protein sequence ID" value="AMN47934.1"/>
    <property type="molecule type" value="Genomic_DNA"/>
</dbReference>
<dbReference type="AlphaFoldDB" id="A0A127F686"/>
<gene>
    <name evidence="2" type="ORF">ACG33_01235</name>
    <name evidence="3" type="ORF">ACG33_02355</name>
    <name evidence="4" type="ORF">ACG33_04965</name>
    <name evidence="5" type="ORF">ACG33_05890</name>
    <name evidence="6" type="ORF">ACG33_07845</name>
    <name evidence="7" type="ORF">ACG33_11515</name>
    <name evidence="8" type="ORF">ACG33_12660</name>
</gene>
<dbReference type="Proteomes" id="UP000070250">
    <property type="component" value="Chromosome"/>
</dbReference>
<accession>A0A127F686</accession>
<feature type="domain" description="Transposase IS4-like" evidence="1">
    <location>
        <begin position="189"/>
        <end position="464"/>
    </location>
</feature>
<dbReference type="KEGG" id="sdf:ACG33_07845"/>
<evidence type="ECO:0000313" key="7">
    <source>
        <dbReference type="EMBL" id="AMN47717.1"/>
    </source>
</evidence>
<evidence type="ECO:0000313" key="5">
    <source>
        <dbReference type="EMBL" id="AMN46635.1"/>
    </source>
</evidence>
<dbReference type="RefSeq" id="WP_066918020.1">
    <property type="nucleotide sequence ID" value="NZ_CP011971.1"/>
</dbReference>
<dbReference type="PANTHER" id="PTHR34614">
    <property type="match status" value="1"/>
</dbReference>
<dbReference type="EMBL" id="CP011971">
    <property type="protein sequence ID" value="AMN45972.1"/>
    <property type="molecule type" value="Genomic_DNA"/>
</dbReference>
<dbReference type="KEGG" id="sdf:ACG33_02355"/>
<evidence type="ECO:0000313" key="6">
    <source>
        <dbReference type="EMBL" id="AMN47009.1"/>
    </source>
</evidence>
<dbReference type="EMBL" id="CP011971">
    <property type="protein sequence ID" value="AMN45749.1"/>
    <property type="molecule type" value="Genomic_DNA"/>
</dbReference>
<evidence type="ECO:0000313" key="9">
    <source>
        <dbReference type="Proteomes" id="UP000070250"/>
    </source>
</evidence>
<protein>
    <recommendedName>
        <fullName evidence="1">Transposase IS4-like domain-containing protein</fullName>
    </recommendedName>
</protein>
<dbReference type="KEGG" id="sdf:ACG33_11515"/>
<proteinExistence type="predicted"/>
<reference evidence="3 9" key="1">
    <citation type="submission" date="2015-06" db="EMBL/GenBank/DDBJ databases">
        <title>A Comprehensive Approach to Explore the Metabolic and Phylogenetic Diversity of Bacterial Steroid Degradation in the Environment: Testosterone as an Example.</title>
        <authorList>
            <person name="Yang F.-C."/>
            <person name="Chen Y.-L."/>
            <person name="Yu C.-P."/>
            <person name="Tang S.-L."/>
            <person name="Wang P.-H."/>
            <person name="Ismail W."/>
            <person name="Wang C.-H."/>
            <person name="Yang C.-Y."/>
            <person name="Chiang Y.-R."/>
        </authorList>
    </citation>
    <scope>NUCLEOTIDE SEQUENCE [LARGE SCALE GENOMIC DNA]</scope>
    <source>
        <strain evidence="3 9">DSM 18526</strain>
    </source>
</reference>
<dbReference type="Pfam" id="PF01609">
    <property type="entry name" value="DDE_Tnp_1"/>
    <property type="match status" value="1"/>
</dbReference>
<dbReference type="GO" id="GO:0006313">
    <property type="term" value="P:DNA transposition"/>
    <property type="evidence" value="ECO:0007669"/>
    <property type="project" value="InterPro"/>
</dbReference>
<dbReference type="EMBL" id="CP011971">
    <property type="protein sequence ID" value="AMN46460.1"/>
    <property type="molecule type" value="Genomic_DNA"/>
</dbReference>
<name>A0A127F686_STEDE</name>
<evidence type="ECO:0000313" key="8">
    <source>
        <dbReference type="EMBL" id="AMN47934.1"/>
    </source>
</evidence>
<dbReference type="SUPFAM" id="SSF53098">
    <property type="entry name" value="Ribonuclease H-like"/>
    <property type="match status" value="1"/>
</dbReference>
<dbReference type="PATRIC" id="fig|465721.4.peg.1059"/>
<dbReference type="InterPro" id="IPR047654">
    <property type="entry name" value="IS1634_transpos"/>
</dbReference>
<dbReference type="EMBL" id="CP011971">
    <property type="protein sequence ID" value="AMN46635.1"/>
    <property type="molecule type" value="Genomic_DNA"/>
</dbReference>
<evidence type="ECO:0000313" key="3">
    <source>
        <dbReference type="EMBL" id="AMN45972.1"/>
    </source>
</evidence>
<dbReference type="PANTHER" id="PTHR34614:SF2">
    <property type="entry name" value="TRANSPOSASE IS4-LIKE DOMAIN-CONTAINING PROTEIN"/>
    <property type="match status" value="1"/>
</dbReference>
<dbReference type="KEGG" id="sdf:ACG33_12660"/>
<dbReference type="KEGG" id="sdf:ACG33_04965"/>
<dbReference type="InterPro" id="IPR012337">
    <property type="entry name" value="RNaseH-like_sf"/>
</dbReference>
<dbReference type="NCBIfam" id="NF033559">
    <property type="entry name" value="transpos_IS1634"/>
    <property type="match status" value="1"/>
</dbReference>
<sequence length="568" mass="63939">MHIDVVPNRKSRPAYLLRETFREGNTVRKRTIANLSSLTDEQIHALRAILKGEPLYPLQTLFNVVGSQAHGHVEAVRLAMTKLRLSSLLGTKPSRERDLVLAMLAARVLCPRTKLATTRWWHTTTLAQDFGVADASETELYAAMDWLLERQGAIQKKLAQRHLGPDSVVLYDLSSSYFEGTTCPLAKLGYSRDGKRGMLQVNYGLLTDRRGCPVAVSVYEGNTSDPQTLMPEIARLKQEFGVEQLVMVGDRGMISQKAIHTLTNEQGVRWITALKSTSIRTLVNQGHVQLDLFDERNLFELEHPDYPGERLVACRNPALAQLRAHKREELLCATEKQLEKIRASVAKGRLRGQDNIGVRVGRIVNQYKMAKHFALDIREDLFGFERKTDGIETEARLDGLYVIRTSVPAQIMDAAECVRQYKSLAQVERAFRTLKSVDLRIRPIHHRLAERVRAHILLCVLAYYIEWHMREAWRELLFADEDQAAKATRDPVAPAKRSEAAKRKALTGRLPDATPAHSFSTLLAELSTIVRNTCRAALPGESTSTFAAVTTANSKQQRALELLQKITV</sequence>
<evidence type="ECO:0000313" key="4">
    <source>
        <dbReference type="EMBL" id="AMN46460.1"/>
    </source>
</evidence>
<keyword evidence="9" id="KW-1185">Reference proteome</keyword>